<keyword evidence="4" id="KW-0233">DNA recombination</keyword>
<dbReference type="CDD" id="cd00801">
    <property type="entry name" value="INT_P4_C"/>
    <property type="match status" value="1"/>
</dbReference>
<dbReference type="InterPro" id="IPR002104">
    <property type="entry name" value="Integrase_catalytic"/>
</dbReference>
<sequence>MLTTKEIEKALRAGKNVILTDDAPRGGGKLVFRLRGGAAAWLFQYFLRGKRKFIKVGSVESKSLSEARAAIEPLRAILDNGLDPQAELEREAREKSEQELQHRAMGSVESMFADYVRHLKDQGKSSWPEVQRALLSGKYPAADTLGRDTKAKDVSVGDVASLLRETAARGEVMAARLRAYLSAAFNSALTVEHDWRVKNPSGVVYGLESNPVAATPRGGQNVGKRALSVEELGQVWRELPMKTSFLLGNCFKLIIAVGGARPLEVLHSKWDEFDLDGKVWHLPGERTKNSRDHDLPLSKRALEVLRELKAKSCSEYLFPSAHDAGKPVPIASLAKAVTRFCDGSERDGRRMDHWTPRDLRRTVRTRLGDVGVSGHVMDCFLNHGLTASVGGKHYDRSQHMAEKTRALAMWDSILDRALGQAEASKVINISR</sequence>
<evidence type="ECO:0000259" key="5">
    <source>
        <dbReference type="PROSITE" id="PS51898"/>
    </source>
</evidence>
<dbReference type="InterPro" id="IPR011010">
    <property type="entry name" value="DNA_brk_join_enz"/>
</dbReference>
<dbReference type="GO" id="GO:0015074">
    <property type="term" value="P:DNA integration"/>
    <property type="evidence" value="ECO:0007669"/>
    <property type="project" value="UniProtKB-KW"/>
</dbReference>
<dbReference type="Gene3D" id="1.10.443.10">
    <property type="entry name" value="Intergrase catalytic core"/>
    <property type="match status" value="1"/>
</dbReference>
<organism evidence="6 7">
    <name type="scientific">Desulfomicrobium apsheronum</name>
    <dbReference type="NCBI Taxonomy" id="52560"/>
    <lineage>
        <taxon>Bacteria</taxon>
        <taxon>Pseudomonadati</taxon>
        <taxon>Thermodesulfobacteriota</taxon>
        <taxon>Desulfovibrionia</taxon>
        <taxon>Desulfovibrionales</taxon>
        <taxon>Desulfomicrobiaceae</taxon>
        <taxon>Desulfomicrobium</taxon>
    </lineage>
</organism>
<dbReference type="PROSITE" id="PS51898">
    <property type="entry name" value="TYR_RECOMBINASE"/>
    <property type="match status" value="1"/>
</dbReference>
<dbReference type="GO" id="GO:0006310">
    <property type="term" value="P:DNA recombination"/>
    <property type="evidence" value="ECO:0007669"/>
    <property type="project" value="UniProtKB-KW"/>
</dbReference>
<reference evidence="7" key="1">
    <citation type="submission" date="2016-10" db="EMBL/GenBank/DDBJ databases">
        <authorList>
            <person name="Varghese N."/>
            <person name="Submissions S."/>
        </authorList>
    </citation>
    <scope>NUCLEOTIDE SEQUENCE [LARGE SCALE GENOMIC DNA]</scope>
    <source>
        <strain evidence="7">DSM 5918</strain>
    </source>
</reference>
<dbReference type="PANTHER" id="PTHR30629">
    <property type="entry name" value="PROPHAGE INTEGRASE"/>
    <property type="match status" value="1"/>
</dbReference>
<feature type="domain" description="Tyr recombinase" evidence="5">
    <location>
        <begin position="222"/>
        <end position="409"/>
    </location>
</feature>
<dbReference type="GO" id="GO:0003677">
    <property type="term" value="F:DNA binding"/>
    <property type="evidence" value="ECO:0007669"/>
    <property type="project" value="UniProtKB-KW"/>
</dbReference>
<dbReference type="PANTHER" id="PTHR30629:SF2">
    <property type="entry name" value="PROPHAGE INTEGRASE INTS-RELATED"/>
    <property type="match status" value="1"/>
</dbReference>
<evidence type="ECO:0000256" key="1">
    <source>
        <dbReference type="ARBA" id="ARBA00008857"/>
    </source>
</evidence>
<dbReference type="InterPro" id="IPR050808">
    <property type="entry name" value="Phage_Integrase"/>
</dbReference>
<dbReference type="Pfam" id="PF00589">
    <property type="entry name" value="Phage_integrase"/>
    <property type="match status" value="1"/>
</dbReference>
<dbReference type="STRING" id="52560.SAMN04488082_12035"/>
<dbReference type="InterPro" id="IPR013762">
    <property type="entry name" value="Integrase-like_cat_sf"/>
</dbReference>
<dbReference type="Gene3D" id="1.10.150.130">
    <property type="match status" value="1"/>
</dbReference>
<keyword evidence="7" id="KW-1185">Reference proteome</keyword>
<dbReference type="Gene3D" id="3.30.160.390">
    <property type="entry name" value="Integrase, DNA-binding domain"/>
    <property type="match status" value="1"/>
</dbReference>
<keyword evidence="3" id="KW-0238">DNA-binding</keyword>
<dbReference type="EMBL" id="FORX01000020">
    <property type="protein sequence ID" value="SFK31607.1"/>
    <property type="molecule type" value="Genomic_DNA"/>
</dbReference>
<name>A0A1I3YI60_9BACT</name>
<dbReference type="OrthoDB" id="9775880at2"/>
<evidence type="ECO:0000256" key="4">
    <source>
        <dbReference type="ARBA" id="ARBA00023172"/>
    </source>
</evidence>
<protein>
    <recommendedName>
        <fullName evidence="5">Tyr recombinase domain-containing protein</fullName>
    </recommendedName>
</protein>
<dbReference type="SUPFAM" id="SSF56349">
    <property type="entry name" value="DNA breaking-rejoining enzymes"/>
    <property type="match status" value="1"/>
</dbReference>
<dbReference type="InterPro" id="IPR038488">
    <property type="entry name" value="Integrase_DNA-bd_sf"/>
</dbReference>
<dbReference type="Pfam" id="PF13356">
    <property type="entry name" value="Arm-DNA-bind_3"/>
    <property type="match status" value="1"/>
</dbReference>
<comment type="similarity">
    <text evidence="1">Belongs to the 'phage' integrase family.</text>
</comment>
<evidence type="ECO:0000313" key="6">
    <source>
        <dbReference type="EMBL" id="SFK31607.1"/>
    </source>
</evidence>
<dbReference type="InterPro" id="IPR010998">
    <property type="entry name" value="Integrase_recombinase_N"/>
</dbReference>
<dbReference type="InterPro" id="IPR025166">
    <property type="entry name" value="Integrase_DNA_bind_dom"/>
</dbReference>
<proteinExistence type="inferred from homology"/>
<evidence type="ECO:0000256" key="3">
    <source>
        <dbReference type="ARBA" id="ARBA00023125"/>
    </source>
</evidence>
<dbReference type="Proteomes" id="UP000198635">
    <property type="component" value="Unassembled WGS sequence"/>
</dbReference>
<accession>A0A1I3YI60</accession>
<keyword evidence="2" id="KW-0229">DNA integration</keyword>
<evidence type="ECO:0000256" key="2">
    <source>
        <dbReference type="ARBA" id="ARBA00022908"/>
    </source>
</evidence>
<dbReference type="AlphaFoldDB" id="A0A1I3YI60"/>
<gene>
    <name evidence="6" type="ORF">SAMN04488082_12035</name>
</gene>
<evidence type="ECO:0000313" key="7">
    <source>
        <dbReference type="Proteomes" id="UP000198635"/>
    </source>
</evidence>
<dbReference type="RefSeq" id="WP_092378052.1">
    <property type="nucleotide sequence ID" value="NZ_FORX01000020.1"/>
</dbReference>